<dbReference type="Gene3D" id="1.20.120.1870">
    <property type="entry name" value="Fic/DOC protein, Fido domain"/>
    <property type="match status" value="1"/>
</dbReference>
<accession>A0A5M3T6R8</accession>
<comment type="caution">
    <text evidence="2">The sequence shown here is derived from an EMBL/GenBank/DDBJ whole genome shotgun (WGS) entry which is preliminary data.</text>
</comment>
<dbReference type="PROSITE" id="PS51459">
    <property type="entry name" value="FIDO"/>
    <property type="match status" value="1"/>
</dbReference>
<evidence type="ECO:0000259" key="1">
    <source>
        <dbReference type="PROSITE" id="PS51459"/>
    </source>
</evidence>
<dbReference type="Pfam" id="PF02661">
    <property type="entry name" value="Fic"/>
    <property type="match status" value="1"/>
</dbReference>
<dbReference type="RefSeq" id="WP_006615862.1">
    <property type="nucleotide sequence ID" value="NZ_BIMW01000074.1"/>
</dbReference>
<dbReference type="InterPro" id="IPR053737">
    <property type="entry name" value="Type_II_TA_Toxin"/>
</dbReference>
<protein>
    <recommendedName>
        <fullName evidence="1">Fido domain-containing protein</fullName>
    </recommendedName>
</protein>
<dbReference type="NCBIfam" id="TIGR01550">
    <property type="entry name" value="DOC_P1"/>
    <property type="match status" value="1"/>
</dbReference>
<dbReference type="Proteomes" id="UP000326169">
    <property type="component" value="Unassembled WGS sequence"/>
</dbReference>
<gene>
    <name evidence="2" type="ORF">NIES46_15920</name>
</gene>
<dbReference type="InterPro" id="IPR036597">
    <property type="entry name" value="Fido-like_dom_sf"/>
</dbReference>
<organism evidence="2 3">
    <name type="scientific">Limnospira platensis NIES-46</name>
    <dbReference type="NCBI Taxonomy" id="1236695"/>
    <lineage>
        <taxon>Bacteria</taxon>
        <taxon>Bacillati</taxon>
        <taxon>Cyanobacteriota</taxon>
        <taxon>Cyanophyceae</taxon>
        <taxon>Oscillatoriophycideae</taxon>
        <taxon>Oscillatoriales</taxon>
        <taxon>Sirenicapillariaceae</taxon>
        <taxon>Limnospira</taxon>
    </lineage>
</organism>
<dbReference type="PANTHER" id="PTHR39426:SF1">
    <property type="entry name" value="HOMOLOGY TO DEATH-ON-CURING PROTEIN OF PHAGE P1"/>
    <property type="match status" value="1"/>
</dbReference>
<dbReference type="PANTHER" id="PTHR39426">
    <property type="entry name" value="HOMOLOGY TO DEATH-ON-CURING PROTEIN OF PHAGE P1"/>
    <property type="match status" value="1"/>
</dbReference>
<evidence type="ECO:0000313" key="3">
    <source>
        <dbReference type="Proteomes" id="UP000326169"/>
    </source>
</evidence>
<dbReference type="EMBL" id="BIMW01000074">
    <property type="protein sequence ID" value="GCE93541.1"/>
    <property type="molecule type" value="Genomic_DNA"/>
</dbReference>
<sequence>MPKFVPLTSVLKIHQAQIDQFSGFHGIRDQELLESALAQPQATFGGQYLHPNIPAQAAAYLFHICMNHPFLDGNKRTDLATAIAFLEVNHYQLQLSQDKAYDLMIQVAEHKINKDTLIAYLTEHIQEKF</sequence>
<dbReference type="InterPro" id="IPR003812">
    <property type="entry name" value="Fido"/>
</dbReference>
<proteinExistence type="predicted"/>
<evidence type="ECO:0000313" key="2">
    <source>
        <dbReference type="EMBL" id="GCE93541.1"/>
    </source>
</evidence>
<feature type="domain" description="Fido" evidence="1">
    <location>
        <begin position="5"/>
        <end position="123"/>
    </location>
</feature>
<dbReference type="InterPro" id="IPR006440">
    <property type="entry name" value="Doc"/>
</dbReference>
<dbReference type="GeneID" id="301682459"/>
<dbReference type="SUPFAM" id="SSF140931">
    <property type="entry name" value="Fic-like"/>
    <property type="match status" value="1"/>
</dbReference>
<name>A0A5M3T6R8_LIMPL</name>
<dbReference type="PIRSF" id="PIRSF018297">
    <property type="entry name" value="Doc"/>
    <property type="match status" value="1"/>
</dbReference>
<reference evidence="2 3" key="1">
    <citation type="journal article" date="2019" name="J Genomics">
        <title>The Draft Genome of a Hydrogen-producing Cyanobacterium, Arthrospira platensis NIES-46.</title>
        <authorList>
            <person name="Suzuki S."/>
            <person name="Yamaguchi H."/>
            <person name="Kawachi M."/>
        </authorList>
    </citation>
    <scope>NUCLEOTIDE SEQUENCE [LARGE SCALE GENOMIC DNA]</scope>
    <source>
        <strain evidence="2 3">NIES-46</strain>
    </source>
</reference>
<keyword evidence="3" id="KW-1185">Reference proteome</keyword>